<name>A0A1H2R7C5_9RHOB</name>
<evidence type="ECO:0000313" key="1">
    <source>
        <dbReference type="EMBL" id="SDW15373.1"/>
    </source>
</evidence>
<dbReference type="RefSeq" id="WP_089943624.1">
    <property type="nucleotide sequence ID" value="NZ_FNOI01000001.1"/>
</dbReference>
<evidence type="ECO:0000313" key="2">
    <source>
        <dbReference type="Proteomes" id="UP000199441"/>
    </source>
</evidence>
<keyword evidence="2" id="KW-1185">Reference proteome</keyword>
<sequence length="129" mass="13599">MSDDLKLTPEADAELDDLFALARAESPVPSAQILSRIVQDAAQTQAGFDAQNAAAPVARSPWWRQLFDDIGGLPALGGLAACACAGVYLGFINPDVPTGWTSAAVEDSFETDGVMSHAMLGDVYWIEEG</sequence>
<dbReference type="Proteomes" id="UP000199441">
    <property type="component" value="Unassembled WGS sequence"/>
</dbReference>
<proteinExistence type="predicted"/>
<dbReference type="OrthoDB" id="7863719at2"/>
<protein>
    <recommendedName>
        <fullName evidence="3">Dihydroorotate dehydrogenase</fullName>
    </recommendedName>
</protein>
<evidence type="ECO:0008006" key="3">
    <source>
        <dbReference type="Google" id="ProtNLM"/>
    </source>
</evidence>
<gene>
    <name evidence="1" type="ORF">SAMN04488001_0407</name>
</gene>
<dbReference type="AlphaFoldDB" id="A0A1H2R7C5"/>
<accession>A0A1H2R7C5</accession>
<reference evidence="2" key="1">
    <citation type="submission" date="2016-10" db="EMBL/GenBank/DDBJ databases">
        <authorList>
            <person name="Varghese N."/>
            <person name="Submissions S."/>
        </authorList>
    </citation>
    <scope>NUCLEOTIDE SEQUENCE [LARGE SCALE GENOMIC DNA]</scope>
    <source>
        <strain evidence="2">DSM 26922</strain>
    </source>
</reference>
<dbReference type="STRING" id="670155.SAMN04488001_0407"/>
<organism evidence="1 2">
    <name type="scientific">Litoreibacter albidus</name>
    <dbReference type="NCBI Taxonomy" id="670155"/>
    <lineage>
        <taxon>Bacteria</taxon>
        <taxon>Pseudomonadati</taxon>
        <taxon>Pseudomonadota</taxon>
        <taxon>Alphaproteobacteria</taxon>
        <taxon>Rhodobacterales</taxon>
        <taxon>Roseobacteraceae</taxon>
        <taxon>Litoreibacter</taxon>
    </lineage>
</organism>
<dbReference type="EMBL" id="FNOI01000001">
    <property type="protein sequence ID" value="SDW15373.1"/>
    <property type="molecule type" value="Genomic_DNA"/>
</dbReference>